<evidence type="ECO:0000313" key="9">
    <source>
        <dbReference type="EMBL" id="WJW68575.1"/>
    </source>
</evidence>
<evidence type="ECO:0000313" key="8">
    <source>
        <dbReference type="EMBL" id="NWJ48645.1"/>
    </source>
</evidence>
<comment type="similarity">
    <text evidence="2 6">Belongs to the ABC-3 integral membrane protein family.</text>
</comment>
<keyword evidence="3 6" id="KW-0812">Transmembrane</keyword>
<evidence type="ECO:0000256" key="7">
    <source>
        <dbReference type="SAM" id="Phobius"/>
    </source>
</evidence>
<evidence type="ECO:0000313" key="10">
    <source>
        <dbReference type="Proteomes" id="UP000521676"/>
    </source>
</evidence>
<keyword evidence="4 7" id="KW-1133">Transmembrane helix</keyword>
<dbReference type="SUPFAM" id="SSF81345">
    <property type="entry name" value="ABC transporter involved in vitamin B12 uptake, BtuC"/>
    <property type="match status" value="1"/>
</dbReference>
<dbReference type="CDD" id="cd06550">
    <property type="entry name" value="TM_ABC_iron-siderophores_like"/>
    <property type="match status" value="1"/>
</dbReference>
<reference evidence="9" key="2">
    <citation type="journal article" date="2024" name="Nature">
        <title>Anoxygenic phototroph of the Chloroflexota uses a type I reaction centre.</title>
        <authorList>
            <person name="Tsuji J.M."/>
            <person name="Shaw N.A."/>
            <person name="Nagashima S."/>
            <person name="Venkiteswaran J.J."/>
            <person name="Schiff S.L."/>
            <person name="Watanabe T."/>
            <person name="Fukui M."/>
            <person name="Hanada S."/>
            <person name="Tank M."/>
            <person name="Neufeld J.D."/>
        </authorList>
    </citation>
    <scope>NUCLEOTIDE SEQUENCE</scope>
    <source>
        <strain evidence="9">L227-S17</strain>
    </source>
</reference>
<dbReference type="Pfam" id="PF00950">
    <property type="entry name" value="ABC-3"/>
    <property type="match status" value="1"/>
</dbReference>
<feature type="transmembrane region" description="Helical" evidence="7">
    <location>
        <begin position="94"/>
        <end position="114"/>
    </location>
</feature>
<dbReference type="GO" id="GO:0010043">
    <property type="term" value="P:response to zinc ion"/>
    <property type="evidence" value="ECO:0007669"/>
    <property type="project" value="TreeGrafter"/>
</dbReference>
<dbReference type="Proteomes" id="UP001431572">
    <property type="component" value="Chromosome 2"/>
</dbReference>
<feature type="transmembrane region" description="Helical" evidence="7">
    <location>
        <begin position="225"/>
        <end position="243"/>
    </location>
</feature>
<dbReference type="PANTHER" id="PTHR30477">
    <property type="entry name" value="ABC-TRANSPORTER METAL-BINDING PROTEIN"/>
    <property type="match status" value="1"/>
</dbReference>
<evidence type="ECO:0000256" key="6">
    <source>
        <dbReference type="RuleBase" id="RU003943"/>
    </source>
</evidence>
<evidence type="ECO:0000256" key="1">
    <source>
        <dbReference type="ARBA" id="ARBA00004141"/>
    </source>
</evidence>
<accession>A0A8T7M939</accession>
<evidence type="ECO:0000256" key="4">
    <source>
        <dbReference type="ARBA" id="ARBA00022989"/>
    </source>
</evidence>
<dbReference type="InterPro" id="IPR001626">
    <property type="entry name" value="ABC_TroCD"/>
</dbReference>
<evidence type="ECO:0000256" key="2">
    <source>
        <dbReference type="ARBA" id="ARBA00008034"/>
    </source>
</evidence>
<evidence type="ECO:0000313" key="11">
    <source>
        <dbReference type="Proteomes" id="UP001431572"/>
    </source>
</evidence>
<feature type="transmembrane region" description="Helical" evidence="7">
    <location>
        <begin position="249"/>
        <end position="270"/>
    </location>
</feature>
<proteinExistence type="inferred from homology"/>
<feature type="transmembrane region" description="Helical" evidence="7">
    <location>
        <begin position="50"/>
        <end position="82"/>
    </location>
</feature>
<dbReference type="Gene3D" id="1.10.3470.10">
    <property type="entry name" value="ABC transporter involved in vitamin B12 uptake, BtuC"/>
    <property type="match status" value="1"/>
</dbReference>
<feature type="transmembrane region" description="Helical" evidence="7">
    <location>
        <begin position="21"/>
        <end position="44"/>
    </location>
</feature>
<dbReference type="PANTHER" id="PTHR30477:SF13">
    <property type="entry name" value="IRON TRANSPORT SYSTEM MEMBRANE PROTEIN HI_0360-RELATED"/>
    <property type="match status" value="1"/>
</dbReference>
<evidence type="ECO:0000256" key="3">
    <source>
        <dbReference type="ARBA" id="ARBA00022692"/>
    </source>
</evidence>
<dbReference type="EMBL" id="CP128400">
    <property type="protein sequence ID" value="WJW68575.1"/>
    <property type="molecule type" value="Genomic_DNA"/>
</dbReference>
<dbReference type="Proteomes" id="UP000521676">
    <property type="component" value="Unassembled WGS sequence"/>
</dbReference>
<sequence>MLDWLIEPFTTAFTQNALKELALISVLSGVVGVYVVLRGIAFIVDGLSHAILPGIAVALLMGGNTFAGAFVAALVVTVLVSFTSRHEQVSEDSATGIFFTGAFALGVILTTLALSDKSLRGTSVDILFGQLFGVTEQDLTNTLLVGGLVTLLFVALRKELLLSSFDPSMSRAMGYSGWWLDLALYLGVALTVVVALPAVGNILVLAFLITPAATARLLTDRLYRLIILSAVFAFLASLIGIYLSYYMRLAGGASIVTVSSLLFLLALTFSPRYGWLSRFRRKESPANVG</sequence>
<name>A0A8T7M939_9CHLR</name>
<keyword evidence="5 7" id="KW-0472">Membrane</keyword>
<organism evidence="8 10">
    <name type="scientific">Candidatus Chlorohelix allophototropha</name>
    <dbReference type="NCBI Taxonomy" id="3003348"/>
    <lineage>
        <taxon>Bacteria</taxon>
        <taxon>Bacillati</taxon>
        <taxon>Chloroflexota</taxon>
        <taxon>Chloroflexia</taxon>
        <taxon>Candidatus Chloroheliales</taxon>
        <taxon>Candidatus Chloroheliaceae</taxon>
        <taxon>Candidatus Chlorohelix</taxon>
    </lineage>
</organism>
<dbReference type="RefSeq" id="WP_341470480.1">
    <property type="nucleotide sequence ID" value="NZ_CP128400.1"/>
</dbReference>
<protein>
    <submittedName>
        <fullName evidence="8">Metal ABC transporter permease</fullName>
    </submittedName>
</protein>
<comment type="subcellular location">
    <subcellularLocation>
        <location evidence="6">Cell membrane</location>
        <topology evidence="6">Multi-pass membrane protein</topology>
    </subcellularLocation>
    <subcellularLocation>
        <location evidence="1">Membrane</location>
        <topology evidence="1">Multi-pass membrane protein</topology>
    </subcellularLocation>
</comment>
<dbReference type="GO" id="GO:0043190">
    <property type="term" value="C:ATP-binding cassette (ABC) transporter complex"/>
    <property type="evidence" value="ECO:0007669"/>
    <property type="project" value="InterPro"/>
</dbReference>
<dbReference type="EMBL" id="JACATZ010000003">
    <property type="protein sequence ID" value="NWJ48645.1"/>
    <property type="molecule type" value="Genomic_DNA"/>
</dbReference>
<dbReference type="AlphaFoldDB" id="A0A8T7M939"/>
<gene>
    <name evidence="8" type="ORF">HXX08_22525</name>
    <name evidence="9" type="ORF">OZ401_004189</name>
</gene>
<evidence type="ECO:0000256" key="5">
    <source>
        <dbReference type="ARBA" id="ARBA00023136"/>
    </source>
</evidence>
<dbReference type="GO" id="GO:0055085">
    <property type="term" value="P:transmembrane transport"/>
    <property type="evidence" value="ECO:0007669"/>
    <property type="project" value="InterPro"/>
</dbReference>
<reference evidence="8 10" key="1">
    <citation type="submission" date="2020-06" db="EMBL/GenBank/DDBJ databases">
        <title>Anoxygenic phototrophic Chloroflexota member uses a Type I reaction center.</title>
        <authorList>
            <person name="Tsuji J.M."/>
            <person name="Shaw N.A."/>
            <person name="Nagashima S."/>
            <person name="Venkiteswaran J."/>
            <person name="Schiff S.L."/>
            <person name="Hanada S."/>
            <person name="Tank M."/>
            <person name="Neufeld J.D."/>
        </authorList>
    </citation>
    <scope>NUCLEOTIDE SEQUENCE [LARGE SCALE GENOMIC DNA]</scope>
    <source>
        <strain evidence="8">L227-S17</strain>
    </source>
</reference>
<keyword evidence="11" id="KW-1185">Reference proteome</keyword>
<keyword evidence="6" id="KW-0813">Transport</keyword>
<dbReference type="InterPro" id="IPR037294">
    <property type="entry name" value="ABC_BtuC-like"/>
</dbReference>